<dbReference type="EMBL" id="JAUQUB010000001">
    <property type="protein sequence ID" value="MDO7882402.1"/>
    <property type="molecule type" value="Genomic_DNA"/>
</dbReference>
<feature type="domain" description="Elongation factor G-binding protein C-terminal treble-clef zinc-finger" evidence="1">
    <location>
        <begin position="8"/>
        <end position="160"/>
    </location>
</feature>
<evidence type="ECO:0000259" key="1">
    <source>
        <dbReference type="Pfam" id="PF16571"/>
    </source>
</evidence>
<evidence type="ECO:0000313" key="2">
    <source>
        <dbReference type="EMBL" id="MDO7882402.1"/>
    </source>
</evidence>
<keyword evidence="3" id="KW-1185">Reference proteome</keyword>
<proteinExistence type="predicted"/>
<organism evidence="2 3">
    <name type="scientific">Antiquaquibacter soli</name>
    <dbReference type="NCBI Taxonomy" id="3064523"/>
    <lineage>
        <taxon>Bacteria</taxon>
        <taxon>Bacillati</taxon>
        <taxon>Actinomycetota</taxon>
        <taxon>Actinomycetes</taxon>
        <taxon>Micrococcales</taxon>
        <taxon>Microbacteriaceae</taxon>
        <taxon>Antiquaquibacter</taxon>
    </lineage>
</organism>
<dbReference type="Proteomes" id="UP001241072">
    <property type="component" value="Unassembled WGS sequence"/>
</dbReference>
<reference evidence="2 3" key="1">
    <citation type="submission" date="2023-07" db="EMBL/GenBank/DDBJ databases">
        <title>Protaetiibacter sp. nov WY-16 isolated from soil.</title>
        <authorList>
            <person name="Liu B."/>
            <person name="Wan Y."/>
        </authorList>
    </citation>
    <scope>NUCLEOTIDE SEQUENCE [LARGE SCALE GENOMIC DNA]</scope>
    <source>
        <strain evidence="2 3">WY-16</strain>
    </source>
</reference>
<accession>A0ABT9BST4</accession>
<dbReference type="InterPro" id="IPR032330">
    <property type="entry name" value="EF-G-binding_C"/>
</dbReference>
<sequence>MKPLSPTEIRESFVNASQGESERIPLPGLHEVLWDDREYLGWRDPQARQRGYLVYWRGDTPVGIVLRASESALRPGISAMCSLCRITQPSDQVTLFSAPRAGQAGRDGSTVGTYICDDLACSHLIRILPPASDMQPSPEEILAGRSESLVARVEAFTSDVMRTA</sequence>
<gene>
    <name evidence="2" type="ORF">Q5716_09225</name>
</gene>
<protein>
    <submittedName>
        <fullName evidence="2">FBP domain-containing protein</fullName>
    </submittedName>
</protein>
<name>A0ABT9BST4_9MICO</name>
<evidence type="ECO:0000313" key="3">
    <source>
        <dbReference type="Proteomes" id="UP001241072"/>
    </source>
</evidence>
<comment type="caution">
    <text evidence="2">The sequence shown here is derived from an EMBL/GenBank/DDBJ whole genome shotgun (WGS) entry which is preliminary data.</text>
</comment>
<dbReference type="RefSeq" id="WP_305002779.1">
    <property type="nucleotide sequence ID" value="NZ_JAUQUB010000001.1"/>
</dbReference>
<dbReference type="Pfam" id="PF16571">
    <property type="entry name" value="FBP_C"/>
    <property type="match status" value="1"/>
</dbReference>